<dbReference type="Proteomes" id="UP000812440">
    <property type="component" value="Chromosome 1"/>
</dbReference>
<accession>A0A8T2KE62</accession>
<protein>
    <recommendedName>
        <fullName evidence="8">THAP-type domain-containing protein</fullName>
    </recommendedName>
</protein>
<dbReference type="EMBL" id="JAACNH010000001">
    <property type="protein sequence ID" value="KAG8454625.1"/>
    <property type="molecule type" value="Genomic_DNA"/>
</dbReference>
<keyword evidence="3" id="KW-0862">Zinc</keyword>
<evidence type="ECO:0000256" key="2">
    <source>
        <dbReference type="ARBA" id="ARBA00022771"/>
    </source>
</evidence>
<dbReference type="SUPFAM" id="SSF57716">
    <property type="entry name" value="Glucocorticoid receptor-like (DNA-binding domain)"/>
    <property type="match status" value="2"/>
</dbReference>
<dbReference type="InterPro" id="IPR038441">
    <property type="entry name" value="THAP_Znf_sf"/>
</dbReference>
<evidence type="ECO:0000256" key="6">
    <source>
        <dbReference type="SAM" id="Coils"/>
    </source>
</evidence>
<dbReference type="GO" id="GO:0008270">
    <property type="term" value="F:zinc ion binding"/>
    <property type="evidence" value="ECO:0007669"/>
    <property type="project" value="UniProtKB-KW"/>
</dbReference>
<gene>
    <name evidence="9" type="ORF">GDO86_001009</name>
</gene>
<keyword evidence="2 5" id="KW-0863">Zinc-finger</keyword>
<feature type="domain" description="THAP-type" evidence="8">
    <location>
        <begin position="138"/>
        <end position="224"/>
    </location>
</feature>
<evidence type="ECO:0000256" key="5">
    <source>
        <dbReference type="PROSITE-ProRule" id="PRU00309"/>
    </source>
</evidence>
<keyword evidence="6" id="KW-0175">Coiled coil</keyword>
<dbReference type="AlphaFoldDB" id="A0A8T2KE62"/>
<evidence type="ECO:0000256" key="4">
    <source>
        <dbReference type="ARBA" id="ARBA00023125"/>
    </source>
</evidence>
<dbReference type="Gene3D" id="6.20.210.20">
    <property type="entry name" value="THAP domain"/>
    <property type="match status" value="1"/>
</dbReference>
<evidence type="ECO:0000256" key="7">
    <source>
        <dbReference type="SAM" id="MobiDB-lite"/>
    </source>
</evidence>
<keyword evidence="10" id="KW-1185">Reference proteome</keyword>
<proteinExistence type="predicted"/>
<dbReference type="EMBL" id="JAACNH010000001">
    <property type="protein sequence ID" value="KAG8454623.1"/>
    <property type="molecule type" value="Genomic_DNA"/>
</dbReference>
<dbReference type="GO" id="GO:0003677">
    <property type="term" value="F:DNA binding"/>
    <property type="evidence" value="ECO:0007669"/>
    <property type="project" value="UniProtKB-UniRule"/>
</dbReference>
<dbReference type="OrthoDB" id="5982876at2759"/>
<dbReference type="InterPro" id="IPR006612">
    <property type="entry name" value="THAP_Znf"/>
</dbReference>
<feature type="region of interest" description="Disordered" evidence="7">
    <location>
        <begin position="97"/>
        <end position="126"/>
    </location>
</feature>
<keyword evidence="1" id="KW-0479">Metal-binding</keyword>
<reference evidence="9" key="1">
    <citation type="thesis" date="2020" institute="ProQuest LLC" country="789 East Eisenhower Parkway, Ann Arbor, MI, USA">
        <title>Comparative Genomics and Chromosome Evolution.</title>
        <authorList>
            <person name="Mudd A.B."/>
        </authorList>
    </citation>
    <scope>NUCLEOTIDE SEQUENCE</scope>
    <source>
        <strain evidence="9">Female2</strain>
        <tissue evidence="9">Blood</tissue>
    </source>
</reference>
<evidence type="ECO:0000259" key="8">
    <source>
        <dbReference type="PROSITE" id="PS50950"/>
    </source>
</evidence>
<name>A0A8T2KE62_9PIPI</name>
<dbReference type="SMART" id="SM00980">
    <property type="entry name" value="THAP"/>
    <property type="match status" value="2"/>
</dbReference>
<keyword evidence="4 5" id="KW-0238">DNA-binding</keyword>
<dbReference type="PANTHER" id="PTHR46927:SF2">
    <property type="entry name" value="THAP DOMAIN-CONTAINING PROTEIN 8"/>
    <property type="match status" value="1"/>
</dbReference>
<dbReference type="InterPro" id="IPR052224">
    <property type="entry name" value="THAP_domain_protein"/>
</dbReference>
<comment type="caution">
    <text evidence="9">The sequence shown here is derived from an EMBL/GenBank/DDBJ whole genome shotgun (WGS) entry which is preliminary data.</text>
</comment>
<dbReference type="SMART" id="SM00692">
    <property type="entry name" value="DM3"/>
    <property type="match status" value="2"/>
</dbReference>
<evidence type="ECO:0000313" key="9">
    <source>
        <dbReference type="EMBL" id="KAG8454623.1"/>
    </source>
</evidence>
<organism evidence="9 10">
    <name type="scientific">Hymenochirus boettgeri</name>
    <name type="common">Congo dwarf clawed frog</name>
    <dbReference type="NCBI Taxonomy" id="247094"/>
    <lineage>
        <taxon>Eukaryota</taxon>
        <taxon>Metazoa</taxon>
        <taxon>Chordata</taxon>
        <taxon>Craniata</taxon>
        <taxon>Vertebrata</taxon>
        <taxon>Euteleostomi</taxon>
        <taxon>Amphibia</taxon>
        <taxon>Batrachia</taxon>
        <taxon>Anura</taxon>
        <taxon>Pipoidea</taxon>
        <taxon>Pipidae</taxon>
        <taxon>Pipinae</taxon>
        <taxon>Hymenochirus</taxon>
    </lineage>
</organism>
<sequence>MPMTCVAYGCYNRFFKGCKKQFFRFPMKDRKRLFDWIAAVRRKNWMPSGASRICSDHFTENDYMLRPGAQIPRLRLDAVPSVFDGFPEDLKERLRREKEEKNRKRKILEIPSELKTDHTGGTAPSSTIQDFSSFQRMMVSTEGKSPCVANHCSNLYFDGCEKLFFRMPMEDPDLTAKWVLAIGRKYWKPTASCRICIDHFAEKDLIYSAETVPKLRKSAVPSVFHLKRAKRRKKYIKKHMAKGKAGNDGQKENCITEDHKYSSAQTKTGTMNPSLNPEVMILRRTVKTLQRQIQRQRQRISSLCTLIKELRKKNKEKNELCQVTIQILG</sequence>
<dbReference type="PROSITE" id="PS50950">
    <property type="entry name" value="ZF_THAP"/>
    <property type="match status" value="2"/>
</dbReference>
<evidence type="ECO:0000256" key="1">
    <source>
        <dbReference type="ARBA" id="ARBA00022723"/>
    </source>
</evidence>
<dbReference type="PANTHER" id="PTHR46927">
    <property type="entry name" value="AGAP005574-PA"/>
    <property type="match status" value="1"/>
</dbReference>
<feature type="coiled-coil region" evidence="6">
    <location>
        <begin position="279"/>
        <end position="313"/>
    </location>
</feature>
<evidence type="ECO:0000313" key="10">
    <source>
        <dbReference type="Proteomes" id="UP000812440"/>
    </source>
</evidence>
<feature type="domain" description="THAP-type" evidence="8">
    <location>
        <begin position="1"/>
        <end position="83"/>
    </location>
</feature>
<evidence type="ECO:0000256" key="3">
    <source>
        <dbReference type="ARBA" id="ARBA00022833"/>
    </source>
</evidence>
<dbReference type="Pfam" id="PF05485">
    <property type="entry name" value="THAP"/>
    <property type="match status" value="2"/>
</dbReference>
<dbReference type="EMBL" id="JAACNH010000001">
    <property type="protein sequence ID" value="KAG8454624.1"/>
    <property type="molecule type" value="Genomic_DNA"/>
</dbReference>